<evidence type="ECO:0000256" key="2">
    <source>
        <dbReference type="ARBA" id="ARBA00009731"/>
    </source>
</evidence>
<dbReference type="SUPFAM" id="SSF49854">
    <property type="entry name" value="Spermadhesin, CUB domain"/>
    <property type="match status" value="1"/>
</dbReference>
<comment type="subcellular location">
    <subcellularLocation>
        <location evidence="1">Endoplasmic reticulum membrane</location>
        <topology evidence="1">Single-pass membrane protein</topology>
    </subcellularLocation>
</comment>
<keyword evidence="5" id="KW-0256">Endoplasmic reticulum</keyword>
<evidence type="ECO:0000256" key="10">
    <source>
        <dbReference type="SAM" id="Phobius"/>
    </source>
</evidence>
<dbReference type="WBParaSite" id="jg12646.2">
    <property type="protein sequence ID" value="jg12646.2"/>
    <property type="gene ID" value="jg12646"/>
</dbReference>
<keyword evidence="12" id="KW-1185">Reference proteome</keyword>
<dbReference type="InterPro" id="IPR035914">
    <property type="entry name" value="Sperma_CUB_dom_sf"/>
</dbReference>
<evidence type="ECO:0000256" key="9">
    <source>
        <dbReference type="PROSITE-ProRule" id="PRU00059"/>
    </source>
</evidence>
<dbReference type="GO" id="GO:0004577">
    <property type="term" value="F:N-acetylglucosaminyldiphosphodolichol N-acetylglucosaminyltransferase activity"/>
    <property type="evidence" value="ECO:0007669"/>
    <property type="project" value="TreeGrafter"/>
</dbReference>
<evidence type="ECO:0000256" key="6">
    <source>
        <dbReference type="ARBA" id="ARBA00022989"/>
    </source>
</evidence>
<dbReference type="Proteomes" id="UP000887574">
    <property type="component" value="Unplaced"/>
</dbReference>
<dbReference type="Pfam" id="PF08660">
    <property type="entry name" value="Alg14"/>
    <property type="match status" value="1"/>
</dbReference>
<dbReference type="PANTHER" id="PTHR12154">
    <property type="entry name" value="GLYCOSYL TRANSFERASE-RELATED"/>
    <property type="match status" value="1"/>
</dbReference>
<evidence type="ECO:0000256" key="3">
    <source>
        <dbReference type="ARBA" id="ARBA00017467"/>
    </source>
</evidence>
<accession>A0A915CUX3</accession>
<evidence type="ECO:0000256" key="8">
    <source>
        <dbReference type="ARBA" id="ARBA00023157"/>
    </source>
</evidence>
<evidence type="ECO:0000256" key="5">
    <source>
        <dbReference type="ARBA" id="ARBA00022824"/>
    </source>
</evidence>
<evidence type="ECO:0000313" key="13">
    <source>
        <dbReference type="WBParaSite" id="jg12646.2"/>
    </source>
</evidence>
<dbReference type="Gene3D" id="2.60.120.290">
    <property type="entry name" value="Spermadhesin, CUB domain"/>
    <property type="match status" value="1"/>
</dbReference>
<keyword evidence="7 10" id="KW-0472">Membrane</keyword>
<dbReference type="Pfam" id="PF00431">
    <property type="entry name" value="CUB"/>
    <property type="match status" value="1"/>
</dbReference>
<dbReference type="PANTHER" id="PTHR12154:SF4">
    <property type="entry name" value="UDP-N-ACETYLGLUCOSAMINE TRANSFERASE SUBUNIT ALG14 HOMOLOG"/>
    <property type="match status" value="1"/>
</dbReference>
<evidence type="ECO:0000256" key="4">
    <source>
        <dbReference type="ARBA" id="ARBA00022692"/>
    </source>
</evidence>
<dbReference type="AlphaFoldDB" id="A0A915CUX3"/>
<dbReference type="GO" id="GO:0043541">
    <property type="term" value="C:UDP-N-acetylglucosamine transferase complex"/>
    <property type="evidence" value="ECO:0007669"/>
    <property type="project" value="TreeGrafter"/>
</dbReference>
<feature type="domain" description="CUB" evidence="11">
    <location>
        <begin position="477"/>
        <end position="532"/>
    </location>
</feature>
<dbReference type="InterPro" id="IPR013969">
    <property type="entry name" value="Oligosacch_biosynth_Alg14"/>
</dbReference>
<organism evidence="12 13">
    <name type="scientific">Ditylenchus dipsaci</name>
    <dbReference type="NCBI Taxonomy" id="166011"/>
    <lineage>
        <taxon>Eukaryota</taxon>
        <taxon>Metazoa</taxon>
        <taxon>Ecdysozoa</taxon>
        <taxon>Nematoda</taxon>
        <taxon>Chromadorea</taxon>
        <taxon>Rhabditida</taxon>
        <taxon>Tylenchina</taxon>
        <taxon>Tylenchomorpha</taxon>
        <taxon>Sphaerularioidea</taxon>
        <taxon>Anguinidae</taxon>
        <taxon>Anguininae</taxon>
        <taxon>Ditylenchus</taxon>
    </lineage>
</organism>
<sequence>MARRLNTIFQQKGVNLSDKEEWGVTLRESCFRIILSAEKSSDGAKFFLNIVPDYEDGYEIIVNYQLDVGQNSQFIERDKWRDPEELLSINTDNLLFDVELKVHVLEILAPQNLTASTSFRNFHVLTSEMGFYVNTGHLKALGGKLFKDWYEKEIVGEDTVVVQTMDAKDLELLLNACCAYSTTTIHRRNFQQLLEIAEEYKISGVMRCLEMFLIQCESIHKIRKLEFGAEYRMARLTDLVLRSFKSRIERMESLYDYLAENNEKLLACNTQSSVDGARNMLEELFGNLVYVLLAINAVLFVCIIFSLVWSRWNPVLHRSKKSIHILAIIGSGGHTTEILKLLSGLGEQYSQRTYVLANSDQMGEQKVIEFEQKRPSGKFSIEKIPRSRELDFGLEDTARCCIVKWSWHCSSHLCISLPIWLPSNLHVKSLSLTALILYKLRLANCILVQWPELMEAYPRTKYIGSRWRIASEPECDCSAERFSSSVSSGIFKSPNFPQHYCNDLNCVYELEPKPNEAISLVVEVHFEPRFFD</sequence>
<evidence type="ECO:0000256" key="1">
    <source>
        <dbReference type="ARBA" id="ARBA00004389"/>
    </source>
</evidence>
<reference evidence="13" key="1">
    <citation type="submission" date="2022-11" db="UniProtKB">
        <authorList>
            <consortium name="WormBaseParasite"/>
        </authorList>
    </citation>
    <scope>IDENTIFICATION</scope>
</reference>
<protein>
    <recommendedName>
        <fullName evidence="3">UDP-N-acetylglucosamine transferase subunit ALG14</fullName>
    </recommendedName>
</protein>
<name>A0A915CUX3_9BILA</name>
<dbReference type="GO" id="GO:0006488">
    <property type="term" value="P:dolichol-linked oligosaccharide biosynthetic process"/>
    <property type="evidence" value="ECO:0007669"/>
    <property type="project" value="InterPro"/>
</dbReference>
<keyword evidence="6 10" id="KW-1133">Transmembrane helix</keyword>
<evidence type="ECO:0000256" key="7">
    <source>
        <dbReference type="ARBA" id="ARBA00023136"/>
    </source>
</evidence>
<keyword evidence="4 10" id="KW-0812">Transmembrane</keyword>
<evidence type="ECO:0000259" key="11">
    <source>
        <dbReference type="PROSITE" id="PS01180"/>
    </source>
</evidence>
<evidence type="ECO:0000313" key="12">
    <source>
        <dbReference type="Proteomes" id="UP000887574"/>
    </source>
</evidence>
<feature type="transmembrane region" description="Helical" evidence="10">
    <location>
        <begin position="288"/>
        <end position="310"/>
    </location>
</feature>
<comment type="similarity">
    <text evidence="2">Belongs to the ALG14 family.</text>
</comment>
<comment type="caution">
    <text evidence="9">Lacks conserved residue(s) required for the propagation of feature annotation.</text>
</comment>
<dbReference type="InterPro" id="IPR000859">
    <property type="entry name" value="CUB_dom"/>
</dbReference>
<keyword evidence="8" id="KW-1015">Disulfide bond</keyword>
<proteinExistence type="inferred from homology"/>
<dbReference type="PROSITE" id="PS01180">
    <property type="entry name" value="CUB"/>
    <property type="match status" value="1"/>
</dbReference>